<dbReference type="InterPro" id="IPR041496">
    <property type="entry name" value="YitH/HolE_GNAT"/>
</dbReference>
<evidence type="ECO:0000313" key="2">
    <source>
        <dbReference type="EMBL" id="MCP2010592.1"/>
    </source>
</evidence>
<sequence length="292" mass="32067">MHVADRELNMVASPLEIRQMSEAELEVVLGWAEAEGWNPGLHDAACFYAADPGGFLVGVMDGELVASIFAVKYGDSFGFIGGYIVKPAWRGRGHGWALWQAAMARLAGRNVGLDGVLAQQANYARSGFRLAHRNFRYEGRGTGRPMDACPAIPLSALGDEEIRRYDRSFFPEERDRFLREWVGQRQHIALGIVGAQGLAGYAVARPCRTGYKVGPLFADTPAVAEQLFASVLGKLAPEVPVFLDVPELNPAAVALAERHQMQRCFETARMYTQKALAISMDRQYGITSFELG</sequence>
<dbReference type="Gene3D" id="3.40.630.90">
    <property type="match status" value="1"/>
</dbReference>
<name>A0ABT1GNM2_9BURK</name>
<evidence type="ECO:0000313" key="3">
    <source>
        <dbReference type="Proteomes" id="UP001162889"/>
    </source>
</evidence>
<dbReference type="InterPro" id="IPR000182">
    <property type="entry name" value="GNAT_dom"/>
</dbReference>
<dbReference type="Pfam" id="PF00583">
    <property type="entry name" value="Acetyltransf_1"/>
    <property type="match status" value="1"/>
</dbReference>
<keyword evidence="3" id="KW-1185">Reference proteome</keyword>
<evidence type="ECO:0000259" key="1">
    <source>
        <dbReference type="PROSITE" id="PS51186"/>
    </source>
</evidence>
<protein>
    <submittedName>
        <fullName evidence="2">Ribosomal protein S18 acetylase RimI-like enzyme</fullName>
    </submittedName>
</protein>
<dbReference type="EMBL" id="JALJZU010000008">
    <property type="protein sequence ID" value="MCP2010592.1"/>
    <property type="molecule type" value="Genomic_DNA"/>
</dbReference>
<dbReference type="InterPro" id="IPR016181">
    <property type="entry name" value="Acyl_CoA_acyltransferase"/>
</dbReference>
<proteinExistence type="predicted"/>
<gene>
    <name evidence="2" type="ORF">L1274_004332</name>
</gene>
<dbReference type="Pfam" id="PF18014">
    <property type="entry name" value="Acetyltransf_18"/>
    <property type="match status" value="1"/>
</dbReference>
<dbReference type="PROSITE" id="PS51186">
    <property type="entry name" value="GNAT"/>
    <property type="match status" value="1"/>
</dbReference>
<dbReference type="Gene3D" id="3.40.630.30">
    <property type="match status" value="1"/>
</dbReference>
<dbReference type="CDD" id="cd04301">
    <property type="entry name" value="NAT_SF"/>
    <property type="match status" value="1"/>
</dbReference>
<organism evidence="2 3">
    <name type="scientific">Duganella violaceipulchra</name>
    <dbReference type="NCBI Taxonomy" id="2849652"/>
    <lineage>
        <taxon>Bacteria</taxon>
        <taxon>Pseudomonadati</taxon>
        <taxon>Pseudomonadota</taxon>
        <taxon>Betaproteobacteria</taxon>
        <taxon>Burkholderiales</taxon>
        <taxon>Oxalobacteraceae</taxon>
        <taxon>Telluria group</taxon>
        <taxon>Duganella</taxon>
    </lineage>
</organism>
<feature type="domain" description="N-acetyltransferase" evidence="1">
    <location>
        <begin position="15"/>
        <end position="159"/>
    </location>
</feature>
<dbReference type="InterPro" id="IPR052729">
    <property type="entry name" value="Acyl/Acetyltrans_Enzymes"/>
</dbReference>
<accession>A0ABT1GNM2</accession>
<dbReference type="RefSeq" id="WP_229225179.1">
    <property type="nucleotide sequence ID" value="NZ_JAHTGR010000024.1"/>
</dbReference>
<reference evidence="2" key="1">
    <citation type="submission" date="2022-03" db="EMBL/GenBank/DDBJ databases">
        <title>Genome Encyclopedia of Bacteria and Archaea VI: Functional Genomics of Type Strains.</title>
        <authorList>
            <person name="Whitman W."/>
        </authorList>
    </citation>
    <scope>NUCLEOTIDE SEQUENCE</scope>
    <source>
        <strain evidence="2">HSC-15S17</strain>
    </source>
</reference>
<dbReference type="PANTHER" id="PTHR47237:SF1">
    <property type="entry name" value="SLL0310 PROTEIN"/>
    <property type="match status" value="1"/>
</dbReference>
<dbReference type="SUPFAM" id="SSF55729">
    <property type="entry name" value="Acyl-CoA N-acyltransferases (Nat)"/>
    <property type="match status" value="1"/>
</dbReference>
<comment type="caution">
    <text evidence="2">The sequence shown here is derived from an EMBL/GenBank/DDBJ whole genome shotgun (WGS) entry which is preliminary data.</text>
</comment>
<dbReference type="PANTHER" id="PTHR47237">
    <property type="entry name" value="SLL0310 PROTEIN"/>
    <property type="match status" value="1"/>
</dbReference>
<dbReference type="Proteomes" id="UP001162889">
    <property type="component" value="Unassembled WGS sequence"/>
</dbReference>